<dbReference type="OMA" id="CLVDDIH"/>
<sequence>MQRPLKPITISQPIIQKIENTRSDCSTDDDLSYIETLRAEAQNPMIKNFLGIECLVDDIHDLEEFLNSLD</sequence>
<reference evidence="1" key="1">
    <citation type="submission" date="2021-01" db="EMBL/GenBank/DDBJ databases">
        <authorList>
            <consortium name="Genoscope - CEA"/>
            <person name="William W."/>
        </authorList>
    </citation>
    <scope>NUCLEOTIDE SEQUENCE</scope>
</reference>
<gene>
    <name evidence="1" type="ORF">PPRIM_AZ9-3.1.T0200049</name>
</gene>
<accession>A0A8S1KF80</accession>
<dbReference type="AlphaFoldDB" id="A0A8S1KF80"/>
<keyword evidence="2" id="KW-1185">Reference proteome</keyword>
<organism evidence="1 2">
    <name type="scientific">Paramecium primaurelia</name>
    <dbReference type="NCBI Taxonomy" id="5886"/>
    <lineage>
        <taxon>Eukaryota</taxon>
        <taxon>Sar</taxon>
        <taxon>Alveolata</taxon>
        <taxon>Ciliophora</taxon>
        <taxon>Intramacronucleata</taxon>
        <taxon>Oligohymenophorea</taxon>
        <taxon>Peniculida</taxon>
        <taxon>Parameciidae</taxon>
        <taxon>Paramecium</taxon>
    </lineage>
</organism>
<evidence type="ECO:0000313" key="1">
    <source>
        <dbReference type="EMBL" id="CAD8052883.1"/>
    </source>
</evidence>
<comment type="caution">
    <text evidence="1">The sequence shown here is derived from an EMBL/GenBank/DDBJ whole genome shotgun (WGS) entry which is preliminary data.</text>
</comment>
<name>A0A8S1KF80_PARPR</name>
<evidence type="ECO:0000313" key="2">
    <source>
        <dbReference type="Proteomes" id="UP000688137"/>
    </source>
</evidence>
<proteinExistence type="predicted"/>
<dbReference type="Proteomes" id="UP000688137">
    <property type="component" value="Unassembled WGS sequence"/>
</dbReference>
<dbReference type="EMBL" id="CAJJDM010000017">
    <property type="protein sequence ID" value="CAD8052883.1"/>
    <property type="molecule type" value="Genomic_DNA"/>
</dbReference>
<protein>
    <submittedName>
        <fullName evidence="1">Uncharacterized protein</fullName>
    </submittedName>
</protein>